<dbReference type="Gene3D" id="3.10.50.40">
    <property type="match status" value="1"/>
</dbReference>
<reference evidence="5" key="1">
    <citation type="journal article" date="2019" name="Nat. Commun.">
        <title>Expansion of phycobilisome linker gene families in mesophilic red algae.</title>
        <authorList>
            <person name="Lee J."/>
            <person name="Kim D."/>
            <person name="Bhattacharya D."/>
            <person name="Yoon H.S."/>
        </authorList>
    </citation>
    <scope>NUCLEOTIDE SEQUENCE [LARGE SCALE GENOMIC DNA]</scope>
    <source>
        <strain evidence="5">CCMP 1328</strain>
    </source>
</reference>
<evidence type="ECO:0000313" key="5">
    <source>
        <dbReference type="Proteomes" id="UP000324585"/>
    </source>
</evidence>
<accession>A0A5J4YMQ9</accession>
<feature type="domain" description="PpiC" evidence="3">
    <location>
        <begin position="60"/>
        <end position="149"/>
    </location>
</feature>
<sequence>MGNALTRLATRAVPRRVPVVAPADAHVPSTNAANLKLDETQWLRAGDAGARRLGQQLTEAQQVKARHVLVKDEQTAKLVVQELNAGEPFNRVAEKYSECEVSARRGGDLGWLRRDHAVREFQDAVFVVPKGLKDVVHTRFGIHVFEVTDRVEQGSTAGDESGQKNEQEDQTVTAEYRQTLNVIAGAIQSKKWGSDEPYSPVVRGEPAREEQDQAQKYTHASMRSIRTREHLPRERAIPQTSIPAEKPGVLNQLQIQKLLFLYWDDASYWNSHRLAEEFHLDEETVSLLLRYNFAFKMAPDNDGRIRAFSNEGKFSFRQVLDRIGEAAEHDQWLKARKIPTANPHEDLRQVSGEIGVLNFDITDFRAPDNVRAGHHGIFQIGTAQVCQLEVRVIHYRTFKVGKGKIGVKEGRARQVRSGEVDIAQDALLE</sequence>
<dbReference type="OrthoDB" id="1911748at2759"/>
<dbReference type="GO" id="GO:0003755">
    <property type="term" value="F:peptidyl-prolyl cis-trans isomerase activity"/>
    <property type="evidence" value="ECO:0007669"/>
    <property type="project" value="UniProtKB-KW"/>
</dbReference>
<dbReference type="InterPro" id="IPR000297">
    <property type="entry name" value="PPIase_PpiC"/>
</dbReference>
<dbReference type="InterPro" id="IPR050245">
    <property type="entry name" value="PrsA_foldase"/>
</dbReference>
<evidence type="ECO:0000313" key="4">
    <source>
        <dbReference type="EMBL" id="KAA8492528.1"/>
    </source>
</evidence>
<dbReference type="PROSITE" id="PS50198">
    <property type="entry name" value="PPIC_PPIASE_2"/>
    <property type="match status" value="1"/>
</dbReference>
<evidence type="ECO:0000259" key="3">
    <source>
        <dbReference type="PROSITE" id="PS50198"/>
    </source>
</evidence>
<gene>
    <name evidence="4" type="ORF">FVE85_8035</name>
</gene>
<evidence type="ECO:0000256" key="2">
    <source>
        <dbReference type="SAM" id="MobiDB-lite"/>
    </source>
</evidence>
<name>A0A5J4YMQ9_PORPP</name>
<proteinExistence type="predicted"/>
<comment type="caution">
    <text evidence="4">The sequence shown here is derived from an EMBL/GenBank/DDBJ whole genome shotgun (WGS) entry which is preliminary data.</text>
</comment>
<keyword evidence="5" id="KW-1185">Reference proteome</keyword>
<keyword evidence="1" id="KW-0413">Isomerase</keyword>
<organism evidence="4 5">
    <name type="scientific">Porphyridium purpureum</name>
    <name type="common">Red alga</name>
    <name type="synonym">Porphyridium cruentum</name>
    <dbReference type="NCBI Taxonomy" id="35688"/>
    <lineage>
        <taxon>Eukaryota</taxon>
        <taxon>Rhodophyta</taxon>
        <taxon>Bangiophyceae</taxon>
        <taxon>Porphyridiales</taxon>
        <taxon>Porphyridiaceae</taxon>
        <taxon>Porphyridium</taxon>
    </lineage>
</organism>
<dbReference type="PANTHER" id="PTHR47245">
    <property type="entry name" value="PEPTIDYLPROLYL ISOMERASE"/>
    <property type="match status" value="1"/>
</dbReference>
<dbReference type="PANTHER" id="PTHR47245:SF2">
    <property type="entry name" value="PEPTIDYL-PROLYL CIS-TRANS ISOMERASE HP_0175-RELATED"/>
    <property type="match status" value="1"/>
</dbReference>
<feature type="region of interest" description="Disordered" evidence="2">
    <location>
        <begin position="194"/>
        <end position="220"/>
    </location>
</feature>
<dbReference type="Pfam" id="PF13616">
    <property type="entry name" value="Rotamase_3"/>
    <property type="match status" value="1"/>
</dbReference>
<dbReference type="AlphaFoldDB" id="A0A5J4YMQ9"/>
<evidence type="ECO:0000256" key="1">
    <source>
        <dbReference type="PROSITE-ProRule" id="PRU00278"/>
    </source>
</evidence>
<dbReference type="SUPFAM" id="SSF54534">
    <property type="entry name" value="FKBP-like"/>
    <property type="match status" value="1"/>
</dbReference>
<keyword evidence="1" id="KW-0697">Rotamase</keyword>
<dbReference type="Proteomes" id="UP000324585">
    <property type="component" value="Unassembled WGS sequence"/>
</dbReference>
<dbReference type="EMBL" id="VRMN01000009">
    <property type="protein sequence ID" value="KAA8492528.1"/>
    <property type="molecule type" value="Genomic_DNA"/>
</dbReference>
<dbReference type="InterPro" id="IPR046357">
    <property type="entry name" value="PPIase_dom_sf"/>
</dbReference>
<protein>
    <submittedName>
        <fullName evidence="4">Foldase protein PrsA 1</fullName>
    </submittedName>
</protein>